<proteinExistence type="predicted"/>
<comment type="caution">
    <text evidence="1">The sequence shown here is derived from an EMBL/GenBank/DDBJ whole genome shotgun (WGS) entry which is preliminary data.</text>
</comment>
<gene>
    <name evidence="1" type="ORF">LCGC14_1931870</name>
</gene>
<evidence type="ECO:0000313" key="1">
    <source>
        <dbReference type="EMBL" id="KKL87725.1"/>
    </source>
</evidence>
<sequence>MRKGSILDRQVDLSQIHRHHAARTDIGVADFGIAHLAARQADIGAMGDQRRMGALGHNPVEI</sequence>
<dbReference type="AlphaFoldDB" id="A0A0F9I1L7"/>
<feature type="non-terminal residue" evidence="1">
    <location>
        <position position="62"/>
    </location>
</feature>
<reference evidence="1" key="1">
    <citation type="journal article" date="2015" name="Nature">
        <title>Complex archaea that bridge the gap between prokaryotes and eukaryotes.</title>
        <authorList>
            <person name="Spang A."/>
            <person name="Saw J.H."/>
            <person name="Jorgensen S.L."/>
            <person name="Zaremba-Niedzwiedzka K."/>
            <person name="Martijn J."/>
            <person name="Lind A.E."/>
            <person name="van Eijk R."/>
            <person name="Schleper C."/>
            <person name="Guy L."/>
            <person name="Ettema T.J."/>
        </authorList>
    </citation>
    <scope>NUCLEOTIDE SEQUENCE</scope>
</reference>
<organism evidence="1">
    <name type="scientific">marine sediment metagenome</name>
    <dbReference type="NCBI Taxonomy" id="412755"/>
    <lineage>
        <taxon>unclassified sequences</taxon>
        <taxon>metagenomes</taxon>
        <taxon>ecological metagenomes</taxon>
    </lineage>
</organism>
<dbReference type="EMBL" id="LAZR01020757">
    <property type="protein sequence ID" value="KKL87725.1"/>
    <property type="molecule type" value="Genomic_DNA"/>
</dbReference>
<protein>
    <submittedName>
        <fullName evidence="1">Uncharacterized protein</fullName>
    </submittedName>
</protein>
<accession>A0A0F9I1L7</accession>
<name>A0A0F9I1L7_9ZZZZ</name>